<organism evidence="2 3">
    <name type="scientific">Streptomyces diastaticus subsp. diastaticus</name>
    <dbReference type="NCBI Taxonomy" id="68040"/>
    <lineage>
        <taxon>Bacteria</taxon>
        <taxon>Bacillati</taxon>
        <taxon>Actinomycetota</taxon>
        <taxon>Actinomycetes</taxon>
        <taxon>Kitasatosporales</taxon>
        <taxon>Streptomycetaceae</taxon>
        <taxon>Streptomyces</taxon>
        <taxon>Streptomyces diastaticus group</taxon>
    </lineage>
</organism>
<evidence type="ECO:0000256" key="1">
    <source>
        <dbReference type="SAM" id="MobiDB-lite"/>
    </source>
</evidence>
<keyword evidence="3" id="KW-1185">Reference proteome</keyword>
<comment type="caution">
    <text evidence="2">The sequence shown here is derived from an EMBL/GenBank/DDBJ whole genome shotgun (WGS) entry which is preliminary data.</text>
</comment>
<dbReference type="EMBL" id="BLLN01000005">
    <property type="protein sequence ID" value="GFH74464.1"/>
    <property type="molecule type" value="Genomic_DNA"/>
</dbReference>
<reference evidence="2 3" key="1">
    <citation type="submission" date="2020-02" db="EMBL/GenBank/DDBJ databases">
        <title>Whole genome shotgun sequence of Streptomyces diastaticus subsp. diastaticus NBRC 13412.</title>
        <authorList>
            <person name="Ichikawa N."/>
            <person name="Komaki H."/>
            <person name="Tamura T."/>
        </authorList>
    </citation>
    <scope>NUCLEOTIDE SEQUENCE [LARGE SCALE GENOMIC DNA]</scope>
    <source>
        <strain evidence="2 3">NBRC 13412</strain>
    </source>
</reference>
<gene>
    <name evidence="2" type="ORF">Sdia_52320</name>
</gene>
<dbReference type="Proteomes" id="UP000472710">
    <property type="component" value="Unassembled WGS sequence"/>
</dbReference>
<feature type="region of interest" description="Disordered" evidence="1">
    <location>
        <begin position="1"/>
        <end position="64"/>
    </location>
</feature>
<evidence type="ECO:0000313" key="3">
    <source>
        <dbReference type="Proteomes" id="UP000472710"/>
    </source>
</evidence>
<proteinExistence type="predicted"/>
<evidence type="ECO:0000313" key="2">
    <source>
        <dbReference type="EMBL" id="GFH74464.1"/>
    </source>
</evidence>
<protein>
    <submittedName>
        <fullName evidence="2">Uncharacterized protein</fullName>
    </submittedName>
</protein>
<name>A0ABQ1CW49_STRDI</name>
<accession>A0ABQ1CW49</accession>
<sequence>MRDGYGPPAPGTRNRTRAQNPGAAGSGSTFPDPGPEHRARPSHAPPPRTVRGTVTAPYARVCGR</sequence>